<keyword evidence="1" id="KW-0472">Membrane</keyword>
<accession>A0ABR5HQA2</accession>
<gene>
    <name evidence="2" type="ORF">BPMI_01931</name>
</gene>
<keyword evidence="3" id="KW-1185">Reference proteome</keyword>
<dbReference type="EMBL" id="LELG01000001">
    <property type="protein sequence ID" value="KMQ81308.1"/>
    <property type="molecule type" value="Genomic_DNA"/>
</dbReference>
<proteinExistence type="predicted"/>
<reference evidence="2 3" key="1">
    <citation type="submission" date="2015-06" db="EMBL/GenBank/DDBJ databases">
        <title>Comparative genomics of Burkholderia leaf nodule symbionts.</title>
        <authorList>
            <person name="Carlier A."/>
            <person name="Eberl L."/>
            <person name="Pinto-Carbo M."/>
        </authorList>
    </citation>
    <scope>NUCLEOTIDE SEQUENCE [LARGE SCALE GENOMIC DNA]</scope>
    <source>
        <strain evidence="2 3">UZHbot3</strain>
    </source>
</reference>
<evidence type="ECO:0000256" key="1">
    <source>
        <dbReference type="SAM" id="Phobius"/>
    </source>
</evidence>
<feature type="transmembrane region" description="Helical" evidence="1">
    <location>
        <begin position="73"/>
        <end position="90"/>
    </location>
</feature>
<keyword evidence="1" id="KW-1133">Transmembrane helix</keyword>
<evidence type="ECO:0000313" key="2">
    <source>
        <dbReference type="EMBL" id="KMQ81308.1"/>
    </source>
</evidence>
<dbReference type="Proteomes" id="UP000242951">
    <property type="component" value="Unassembled WGS sequence"/>
</dbReference>
<keyword evidence="1" id="KW-0812">Transmembrane</keyword>
<comment type="caution">
    <text evidence="2">The sequence shown here is derived from an EMBL/GenBank/DDBJ whole genome shotgun (WGS) entry which is preliminary data.</text>
</comment>
<protein>
    <submittedName>
        <fullName evidence="2">Uncharacterized protein</fullName>
    </submittedName>
</protein>
<organism evidence="2 3">
    <name type="scientific">Candidatus Burkholderia pumila</name>
    <dbReference type="NCBI Taxonomy" id="1090375"/>
    <lineage>
        <taxon>Bacteria</taxon>
        <taxon>Pseudomonadati</taxon>
        <taxon>Pseudomonadota</taxon>
        <taxon>Betaproteobacteria</taxon>
        <taxon>Burkholderiales</taxon>
        <taxon>Burkholderiaceae</taxon>
        <taxon>Burkholderia</taxon>
    </lineage>
</organism>
<sequence length="130" mass="14008">MAGYSWPAVMIGVPPSEIGKTQLQQISVIGFANLPLQLDETAEAVADAFAVSNIAPIKTDPAPKFSMTMDFRYNPAICAGIPIMAAVVVFDTLKFARRLKEAGIPAVQAEAEVLAEIFETNLDELVTKRI</sequence>
<name>A0ABR5HQA2_9BURK</name>
<evidence type="ECO:0000313" key="3">
    <source>
        <dbReference type="Proteomes" id="UP000242951"/>
    </source>
</evidence>